<dbReference type="CDD" id="cd00303">
    <property type="entry name" value="retropepsin_like"/>
    <property type="match status" value="1"/>
</dbReference>
<dbReference type="GeneID" id="105162787"/>
<name>A0A6I9TA61_SESIN</name>
<gene>
    <name evidence="2" type="primary">LOC105162787</name>
</gene>
<dbReference type="OrthoDB" id="913488at2759"/>
<dbReference type="RefSeq" id="XP_011079209.1">
    <property type="nucleotide sequence ID" value="XM_011080907.1"/>
</dbReference>
<reference evidence="2" key="1">
    <citation type="submission" date="2025-08" db="UniProtKB">
        <authorList>
            <consortium name="RefSeq"/>
        </authorList>
    </citation>
    <scope>IDENTIFICATION</scope>
</reference>
<dbReference type="InParanoid" id="A0A6I9TA61"/>
<evidence type="ECO:0000313" key="1">
    <source>
        <dbReference type="Proteomes" id="UP000504604"/>
    </source>
</evidence>
<accession>A0A6I9TA61</accession>
<dbReference type="PANTHER" id="PTHR33067">
    <property type="entry name" value="RNA-DIRECTED DNA POLYMERASE-RELATED"/>
    <property type="match status" value="1"/>
</dbReference>
<dbReference type="Proteomes" id="UP000504604">
    <property type="component" value="Linkage group LG5"/>
</dbReference>
<organism evidence="1 2">
    <name type="scientific">Sesamum indicum</name>
    <name type="common">Oriental sesame</name>
    <name type="synonym">Sesamum orientale</name>
    <dbReference type="NCBI Taxonomy" id="4182"/>
    <lineage>
        <taxon>Eukaryota</taxon>
        <taxon>Viridiplantae</taxon>
        <taxon>Streptophyta</taxon>
        <taxon>Embryophyta</taxon>
        <taxon>Tracheophyta</taxon>
        <taxon>Spermatophyta</taxon>
        <taxon>Magnoliopsida</taxon>
        <taxon>eudicotyledons</taxon>
        <taxon>Gunneridae</taxon>
        <taxon>Pentapetalae</taxon>
        <taxon>asterids</taxon>
        <taxon>lamiids</taxon>
        <taxon>Lamiales</taxon>
        <taxon>Pedaliaceae</taxon>
        <taxon>Sesamum</taxon>
    </lineage>
</organism>
<keyword evidence="1" id="KW-1185">Reference proteome</keyword>
<dbReference type="Gene3D" id="2.40.70.10">
    <property type="entry name" value="Acid Proteases"/>
    <property type="match status" value="2"/>
</dbReference>
<dbReference type="InterPro" id="IPR021109">
    <property type="entry name" value="Peptidase_aspartic_dom_sf"/>
</dbReference>
<dbReference type="PANTHER" id="PTHR33067:SF15">
    <property type="entry name" value="RNA-DIRECTED DNA POLYMERASE"/>
    <property type="match status" value="1"/>
</dbReference>
<dbReference type="KEGG" id="sind:105162787"/>
<proteinExistence type="predicted"/>
<evidence type="ECO:0000313" key="2">
    <source>
        <dbReference type="RefSeq" id="XP_011079209.1"/>
    </source>
</evidence>
<protein>
    <submittedName>
        <fullName evidence="2">Uncharacterized protein LOC105162787</fullName>
    </submittedName>
</protein>
<sequence>MGENVSAILQRKLAPKCKDLGTFSIPCKIGVIGIKRAMCDLGASINVMPLTIFESFNVGPLKETEVNELAFLAEFYVLDMREDNCPNSTSILLGRPFLKTARTKINVHSGSLTIEFDGEIIRFNIYESMRYPTDLPTAFLVDIFDPLMQDSTTINDEDHVKYRLEESLTLEKAKILEENMIIDPNIGDTVHELGAHETLPPNVAFIELPYSHTKIVPSILQAPTLELKELTNTLSMPSWGRTKYYR</sequence>
<dbReference type="AlphaFoldDB" id="A0A6I9TA61"/>